<reference evidence="2 4" key="1">
    <citation type="journal article" date="2019" name="PLoS Negl. Trop. Dis.">
        <title>Whole genome sequencing of Entamoeba nuttalli reveals mammalian host-related molecular signatures and a novel octapeptide-repeat surface protein.</title>
        <authorList>
            <person name="Tanaka M."/>
            <person name="Makiuchi T."/>
            <person name="Komiyama T."/>
            <person name="Shiina T."/>
            <person name="Osaki K."/>
            <person name="Tachibana H."/>
        </authorList>
    </citation>
    <scope>NUCLEOTIDE SEQUENCE [LARGE SCALE GENOMIC DNA]</scope>
    <source>
        <strain evidence="2 4">P19-061405</strain>
    </source>
</reference>
<keyword evidence="1" id="KW-0812">Transmembrane</keyword>
<proteinExistence type="predicted"/>
<evidence type="ECO:0000313" key="2">
    <source>
        <dbReference type="EMBL" id="GAB1223397.1"/>
    </source>
</evidence>
<dbReference type="Proteomes" id="UP001628156">
    <property type="component" value="Unassembled WGS sequence"/>
</dbReference>
<dbReference type="EMBL" id="BAAFRS010000204">
    <property type="protein sequence ID" value="GAB1224492.1"/>
    <property type="molecule type" value="Genomic_DNA"/>
</dbReference>
<keyword evidence="1" id="KW-0472">Membrane</keyword>
<feature type="transmembrane region" description="Helical" evidence="1">
    <location>
        <begin position="49"/>
        <end position="68"/>
    </location>
</feature>
<accession>A0ABQ0DKZ4</accession>
<keyword evidence="1" id="KW-1133">Transmembrane helix</keyword>
<evidence type="ECO:0000313" key="4">
    <source>
        <dbReference type="Proteomes" id="UP001628156"/>
    </source>
</evidence>
<gene>
    <name evidence="2" type="ORF">ENUP19_0146G0013</name>
    <name evidence="3" type="ORF">ENUP19_0204G0002</name>
</gene>
<evidence type="ECO:0000313" key="3">
    <source>
        <dbReference type="EMBL" id="GAB1224492.1"/>
    </source>
</evidence>
<evidence type="ECO:0000256" key="1">
    <source>
        <dbReference type="SAM" id="Phobius"/>
    </source>
</evidence>
<keyword evidence="4" id="KW-1185">Reference proteome</keyword>
<comment type="caution">
    <text evidence="2">The sequence shown here is derived from an EMBL/GenBank/DDBJ whole genome shotgun (WGS) entry which is preliminary data.</text>
</comment>
<dbReference type="EMBL" id="BAAFRS010000146">
    <property type="protein sequence ID" value="GAB1223397.1"/>
    <property type="molecule type" value="Genomic_DNA"/>
</dbReference>
<organism evidence="2 4">
    <name type="scientific">Entamoeba nuttalli</name>
    <dbReference type="NCBI Taxonomy" id="412467"/>
    <lineage>
        <taxon>Eukaryota</taxon>
        <taxon>Amoebozoa</taxon>
        <taxon>Evosea</taxon>
        <taxon>Archamoebae</taxon>
        <taxon>Mastigamoebida</taxon>
        <taxon>Entamoebidae</taxon>
        <taxon>Entamoeba</taxon>
    </lineage>
</organism>
<reference evidence="2" key="2">
    <citation type="submission" date="2024-08" db="EMBL/GenBank/DDBJ databases">
        <title>Draft genome assembly of Entamoeba nuttalli using a combination of long-read and short-read sequencing data.</title>
        <authorList>
            <person name="Tanaka M."/>
            <person name="Tachibana H."/>
        </authorList>
    </citation>
    <scope>NUCLEOTIDE SEQUENCE</scope>
    <source>
        <strain evidence="2">P19-061405</strain>
    </source>
</reference>
<sequence>MNANNTDNVINEIKNERNDKQLPQVQGIREKKDKELLKKMKYKSVDKNIGIQSLYFAILSTMGYTLLLEKPKKHKTKTLTTIQLYQLYDQNGMCVFNRDCIFEKAKQLNIGLNRPNKERIIRQFILNETVNSIIQIIQNNPLVSIIEGRSKKNIVNEEVPSQHKIQIITLNVNGSYKVIDLNKQALTNGKIYHEALIGIFDYIQSDGIIINGNLFNIGFQLNQPTTSIIDKISQYFYEHSLLPNNTFVPVIAE</sequence>
<protein>
    <submittedName>
        <fullName evidence="2">Uncharacterized protein</fullName>
    </submittedName>
</protein>
<name>A0ABQ0DKZ4_9EUKA</name>